<dbReference type="PANTHER" id="PTHR44227:SF3">
    <property type="entry name" value="PROTEIN O-MANNOSYL-TRANSFERASE TMTC4"/>
    <property type="match status" value="1"/>
</dbReference>
<evidence type="ECO:0000256" key="1">
    <source>
        <dbReference type="ARBA" id="ARBA00022737"/>
    </source>
</evidence>
<keyword evidence="3" id="KW-0472">Membrane</keyword>
<dbReference type="EMBL" id="BMAT01000336">
    <property type="protein sequence ID" value="GFR64242.1"/>
    <property type="molecule type" value="Genomic_DNA"/>
</dbReference>
<evidence type="ECO:0000313" key="4">
    <source>
        <dbReference type="Proteomes" id="UP000762676"/>
    </source>
</evidence>
<keyword evidence="3" id="KW-0812">Transmembrane</keyword>
<dbReference type="GO" id="GO:0005783">
    <property type="term" value="C:endoplasmic reticulum"/>
    <property type="evidence" value="ECO:0007669"/>
    <property type="project" value="TreeGrafter"/>
</dbReference>
<keyword evidence="4" id="KW-1185">Reference proteome</keyword>
<organism evidence="3 4">
    <name type="scientific">Elysia marginata</name>
    <dbReference type="NCBI Taxonomy" id="1093978"/>
    <lineage>
        <taxon>Eukaryota</taxon>
        <taxon>Metazoa</taxon>
        <taxon>Spiralia</taxon>
        <taxon>Lophotrochozoa</taxon>
        <taxon>Mollusca</taxon>
        <taxon>Gastropoda</taxon>
        <taxon>Heterobranchia</taxon>
        <taxon>Euthyneura</taxon>
        <taxon>Panpulmonata</taxon>
        <taxon>Sacoglossa</taxon>
        <taxon>Placobranchoidea</taxon>
        <taxon>Plakobranchidae</taxon>
        <taxon>Elysia</taxon>
    </lineage>
</organism>
<proteinExistence type="predicted"/>
<keyword evidence="1" id="KW-0677">Repeat</keyword>
<reference evidence="3 4" key="1">
    <citation type="journal article" date="2021" name="Elife">
        <title>Chloroplast acquisition without the gene transfer in kleptoplastic sea slugs, Plakobranchus ocellatus.</title>
        <authorList>
            <person name="Maeda T."/>
            <person name="Takahashi S."/>
            <person name="Yoshida T."/>
            <person name="Shimamura S."/>
            <person name="Takaki Y."/>
            <person name="Nagai Y."/>
            <person name="Toyoda A."/>
            <person name="Suzuki Y."/>
            <person name="Arimoto A."/>
            <person name="Ishii H."/>
            <person name="Satoh N."/>
            <person name="Nishiyama T."/>
            <person name="Hasebe M."/>
            <person name="Maruyama T."/>
            <person name="Minagawa J."/>
            <person name="Obokata J."/>
            <person name="Shigenobu S."/>
        </authorList>
    </citation>
    <scope>NUCLEOTIDE SEQUENCE [LARGE SCALE GENOMIC DNA]</scope>
</reference>
<comment type="caution">
    <text evidence="3">The sequence shown here is derived from an EMBL/GenBank/DDBJ whole genome shotgun (WGS) entry which is preliminary data.</text>
</comment>
<evidence type="ECO:0000313" key="3">
    <source>
        <dbReference type="EMBL" id="GFR64242.1"/>
    </source>
</evidence>
<keyword evidence="2" id="KW-0802">TPR repeat</keyword>
<evidence type="ECO:0000256" key="2">
    <source>
        <dbReference type="ARBA" id="ARBA00022803"/>
    </source>
</evidence>
<dbReference type="GO" id="GO:0035269">
    <property type="term" value="P:protein O-linked glycosylation via mannose"/>
    <property type="evidence" value="ECO:0007669"/>
    <property type="project" value="TreeGrafter"/>
</dbReference>
<name>A0AAV4ET86_9GAST</name>
<dbReference type="GO" id="GO:0030968">
    <property type="term" value="P:endoplasmic reticulum unfolded protein response"/>
    <property type="evidence" value="ECO:0007669"/>
    <property type="project" value="TreeGrafter"/>
</dbReference>
<dbReference type="AlphaFoldDB" id="A0AAV4ET86"/>
<gene>
    <name evidence="3" type="ORF">ElyMa_000174500</name>
</gene>
<dbReference type="PANTHER" id="PTHR44227">
    <property type="match status" value="1"/>
</dbReference>
<accession>A0AAV4ET86</accession>
<dbReference type="Proteomes" id="UP000762676">
    <property type="component" value="Unassembled WGS sequence"/>
</dbReference>
<dbReference type="InterPro" id="IPR052346">
    <property type="entry name" value="O-mannosyl-transferase_TMTC"/>
</dbReference>
<dbReference type="GO" id="GO:0000030">
    <property type="term" value="F:mannosyltransferase activity"/>
    <property type="evidence" value="ECO:0007669"/>
    <property type="project" value="TreeGrafter"/>
</dbReference>
<protein>
    <submittedName>
        <fullName evidence="3">Transmembrane and TPR repeat-containing protein 4-like</fullName>
    </submittedName>
</protein>
<sequence>MTFSNSHRRNLRDTEYSLCDEKEKLRANDISKLTAGVAVFGAAVLCFVNSYDGDFVFDDSEAIVNNNDLLPSTPLLSIFQHDFWGKKLGNHSHKSYRPLTVLTFR</sequence>